<dbReference type="OrthoDB" id="1054248at2759"/>
<sequence length="120" mass="13587">MLLRGWRRLLQDLIGREGPFLETVCVPVAGLAVLCWPLVVVIAILSAMLSSIFMGLYAVVVVYQESSIQYGLAYIIAVVAQFDEYTNDLIYLREGSCLPSQASLSQKDRIYNWKLFHWAK</sequence>
<evidence type="ECO:0000313" key="3">
    <source>
        <dbReference type="Proteomes" id="UP000825935"/>
    </source>
</evidence>
<dbReference type="OMA" id="ISLFHEY"/>
<organism evidence="2 3">
    <name type="scientific">Ceratopteris richardii</name>
    <name type="common">Triangle waterfern</name>
    <dbReference type="NCBI Taxonomy" id="49495"/>
    <lineage>
        <taxon>Eukaryota</taxon>
        <taxon>Viridiplantae</taxon>
        <taxon>Streptophyta</taxon>
        <taxon>Embryophyta</taxon>
        <taxon>Tracheophyta</taxon>
        <taxon>Polypodiopsida</taxon>
        <taxon>Polypodiidae</taxon>
        <taxon>Polypodiales</taxon>
        <taxon>Pteridineae</taxon>
        <taxon>Pteridaceae</taxon>
        <taxon>Parkerioideae</taxon>
        <taxon>Ceratopteris</taxon>
    </lineage>
</organism>
<keyword evidence="1" id="KW-1133">Transmembrane helix</keyword>
<accession>A0A8T2RR08</accession>
<keyword evidence="3" id="KW-1185">Reference proteome</keyword>
<dbReference type="AlphaFoldDB" id="A0A8T2RR08"/>
<keyword evidence="1" id="KW-0812">Transmembrane</keyword>
<keyword evidence="1" id="KW-0472">Membrane</keyword>
<evidence type="ECO:0000313" key="2">
    <source>
        <dbReference type="EMBL" id="KAH7298391.1"/>
    </source>
</evidence>
<reference evidence="2" key="1">
    <citation type="submission" date="2021-08" db="EMBL/GenBank/DDBJ databases">
        <title>WGS assembly of Ceratopteris richardii.</title>
        <authorList>
            <person name="Marchant D.B."/>
            <person name="Chen G."/>
            <person name="Jenkins J."/>
            <person name="Shu S."/>
            <person name="Leebens-Mack J."/>
            <person name="Grimwood J."/>
            <person name="Schmutz J."/>
            <person name="Soltis P."/>
            <person name="Soltis D."/>
            <person name="Chen Z.-H."/>
        </authorList>
    </citation>
    <scope>NUCLEOTIDE SEQUENCE</scope>
    <source>
        <strain evidence="2">Whitten #5841</strain>
        <tissue evidence="2">Leaf</tissue>
    </source>
</reference>
<proteinExistence type="predicted"/>
<dbReference type="PANTHER" id="PTHR31133">
    <property type="entry name" value="MEMBRANE PROTEIN"/>
    <property type="match status" value="1"/>
</dbReference>
<dbReference type="InterPro" id="IPR040229">
    <property type="entry name" value="At3g27390-like"/>
</dbReference>
<dbReference type="Proteomes" id="UP000825935">
    <property type="component" value="Chromosome 25"/>
</dbReference>
<protein>
    <submittedName>
        <fullName evidence="2">Uncharacterized protein</fullName>
    </submittedName>
</protein>
<feature type="transmembrane region" description="Helical" evidence="1">
    <location>
        <begin position="45"/>
        <end position="63"/>
    </location>
</feature>
<dbReference type="PANTHER" id="PTHR31133:SF12">
    <property type="entry name" value="MEMBRANE PROTEIN"/>
    <property type="match status" value="1"/>
</dbReference>
<name>A0A8T2RR08_CERRI</name>
<dbReference type="EMBL" id="CM035430">
    <property type="protein sequence ID" value="KAH7298391.1"/>
    <property type="molecule type" value="Genomic_DNA"/>
</dbReference>
<evidence type="ECO:0000256" key="1">
    <source>
        <dbReference type="SAM" id="Phobius"/>
    </source>
</evidence>
<feature type="transmembrane region" description="Helical" evidence="1">
    <location>
        <begin position="20"/>
        <end position="39"/>
    </location>
</feature>
<comment type="caution">
    <text evidence="2">The sequence shown here is derived from an EMBL/GenBank/DDBJ whole genome shotgun (WGS) entry which is preliminary data.</text>
</comment>
<gene>
    <name evidence="2" type="ORF">KP509_25G040800</name>
</gene>